<dbReference type="InterPro" id="IPR053174">
    <property type="entry name" value="LpxI"/>
</dbReference>
<reference evidence="3 4" key="1">
    <citation type="submission" date="2016-10" db="EMBL/GenBank/DDBJ databases">
        <authorList>
            <person name="de Groot N.N."/>
        </authorList>
    </citation>
    <scope>NUCLEOTIDE SEQUENCE [LARGE SCALE GENOMIC DNA]</scope>
    <source>
        <strain evidence="3 4">DSM 27842</strain>
    </source>
</reference>
<dbReference type="Pfam" id="PF06230">
    <property type="entry name" value="LpxI_C"/>
    <property type="match status" value="1"/>
</dbReference>
<dbReference type="PANTHER" id="PTHR39962">
    <property type="entry name" value="BLL4848 PROTEIN"/>
    <property type="match status" value="1"/>
</dbReference>
<dbReference type="Gene3D" id="3.40.140.80">
    <property type="match status" value="1"/>
</dbReference>
<evidence type="ECO:0000259" key="1">
    <source>
        <dbReference type="Pfam" id="PF06230"/>
    </source>
</evidence>
<dbReference type="PANTHER" id="PTHR39962:SF1">
    <property type="entry name" value="LPXI FAMILY PROTEIN"/>
    <property type="match status" value="1"/>
</dbReference>
<evidence type="ECO:0008006" key="5">
    <source>
        <dbReference type="Google" id="ProtNLM"/>
    </source>
</evidence>
<evidence type="ECO:0000313" key="3">
    <source>
        <dbReference type="EMBL" id="SEO27989.1"/>
    </source>
</evidence>
<feature type="domain" description="LpxI C-terminal" evidence="1">
    <location>
        <begin position="131"/>
        <end position="263"/>
    </location>
</feature>
<gene>
    <name evidence="3" type="ORF">SAMN04490248_103140</name>
</gene>
<dbReference type="Pfam" id="PF17930">
    <property type="entry name" value="LpxI_N"/>
    <property type="match status" value="1"/>
</dbReference>
<proteinExistence type="predicted"/>
<dbReference type="EMBL" id="FODS01000003">
    <property type="protein sequence ID" value="SEO27989.1"/>
    <property type="molecule type" value="Genomic_DNA"/>
</dbReference>
<feature type="domain" description="LpxI N-terminal" evidence="2">
    <location>
        <begin position="6"/>
        <end position="128"/>
    </location>
</feature>
<evidence type="ECO:0000313" key="4">
    <source>
        <dbReference type="Proteomes" id="UP000198893"/>
    </source>
</evidence>
<keyword evidence="4" id="KW-1185">Reference proteome</keyword>
<dbReference type="AlphaFoldDB" id="A0A1H8NEW8"/>
<organism evidence="3 4">
    <name type="scientific">Salinihabitans flavidus</name>
    <dbReference type="NCBI Taxonomy" id="569882"/>
    <lineage>
        <taxon>Bacteria</taxon>
        <taxon>Pseudomonadati</taxon>
        <taxon>Pseudomonadota</taxon>
        <taxon>Alphaproteobacteria</taxon>
        <taxon>Rhodobacterales</taxon>
        <taxon>Roseobacteraceae</taxon>
        <taxon>Salinihabitans</taxon>
    </lineage>
</organism>
<protein>
    <recommendedName>
        <fullName evidence="5">Phosphatidate cytidylyltransferase</fullName>
    </recommendedName>
</protein>
<dbReference type="InterPro" id="IPR043167">
    <property type="entry name" value="LpxI_C_sf"/>
</dbReference>
<accession>A0A1H8NEW8</accession>
<dbReference type="Gene3D" id="3.40.50.20">
    <property type="match status" value="1"/>
</dbReference>
<evidence type="ECO:0000259" key="2">
    <source>
        <dbReference type="Pfam" id="PF17930"/>
    </source>
</evidence>
<name>A0A1H8NEW8_9RHOB</name>
<dbReference type="Proteomes" id="UP000198893">
    <property type="component" value="Unassembled WGS sequence"/>
</dbReference>
<dbReference type="RefSeq" id="WP_342741842.1">
    <property type="nucleotide sequence ID" value="NZ_FODS01000003.1"/>
</dbReference>
<dbReference type="InterPro" id="IPR010415">
    <property type="entry name" value="LpxI_C"/>
</dbReference>
<dbReference type="STRING" id="569882.SAMN04490248_103140"/>
<sequence>MKIVGLAILSGSGGLPQRLAEARPDALRVVFRGEKHDHSGSVFEHDFNRLGDLFDFLIEHEIGQVVLAGAVSRPSLDPAQFDPYMVRVAPRLIAAMRTGDDALLREVIALFEEQDLEVVGAHELLPDLTVPEGVIFGTLPSDQNRIDAARALDILEALSPLDVGQGAVVARGLCLGVETLQGTDALLRFVADTPTEVHPGGGVLAKAPKIGQDLRADMPAIGPATVRNAAAARLDGIVIGAGTVLVLERDSIMQALDETGLFLFAERCR</sequence>
<dbReference type="InterPro" id="IPR041255">
    <property type="entry name" value="LpxI_N"/>
</dbReference>